<dbReference type="Gene3D" id="3.40.50.300">
    <property type="entry name" value="P-loop containing nucleotide triphosphate hydrolases"/>
    <property type="match status" value="3"/>
</dbReference>
<evidence type="ECO:0000256" key="2">
    <source>
        <dbReference type="ARBA" id="ARBA00022801"/>
    </source>
</evidence>
<keyword evidence="2 5" id="KW-0378">Hydrolase</keyword>
<dbReference type="GO" id="GO:0016787">
    <property type="term" value="F:hydrolase activity"/>
    <property type="evidence" value="ECO:0007669"/>
    <property type="project" value="UniProtKB-UniRule"/>
</dbReference>
<comment type="caution">
    <text evidence="8">The sequence shown here is derived from an EMBL/GenBank/DDBJ whole genome shotgun (WGS) entry which is preliminary data.</text>
</comment>
<name>A0A9X1STQ9_9ACTN</name>
<dbReference type="GO" id="GO:0003677">
    <property type="term" value="F:DNA binding"/>
    <property type="evidence" value="ECO:0007669"/>
    <property type="project" value="InterPro"/>
</dbReference>
<evidence type="ECO:0000256" key="5">
    <source>
        <dbReference type="PROSITE-ProRule" id="PRU00560"/>
    </source>
</evidence>
<dbReference type="PANTHER" id="PTHR11070">
    <property type="entry name" value="UVRD / RECB / PCRA DNA HELICASE FAMILY MEMBER"/>
    <property type="match status" value="1"/>
</dbReference>
<keyword evidence="4 5" id="KW-0067">ATP-binding</keyword>
<feature type="region of interest" description="Disordered" evidence="6">
    <location>
        <begin position="155"/>
        <end position="174"/>
    </location>
</feature>
<accession>A0A9X1STQ9</accession>
<dbReference type="GO" id="GO:0005524">
    <property type="term" value="F:ATP binding"/>
    <property type="evidence" value="ECO:0007669"/>
    <property type="project" value="UniProtKB-UniRule"/>
</dbReference>
<dbReference type="InterPro" id="IPR027417">
    <property type="entry name" value="P-loop_NTPase"/>
</dbReference>
<feature type="domain" description="UvrD-like helicase ATP-binding" evidence="7">
    <location>
        <begin position="199"/>
        <end position="624"/>
    </location>
</feature>
<sequence>MSHGAFRDTDPDGEIAFEQDYVNLLYAHLDQLRERLTARRRTALASAAGTRQALVEREAVVHQYGGRLAQLNAAENALCFGRLDLEGTDRPRYVGRIGVHDPDGEQDEPLLIDWRAPVARPFYLATALQRDGVVRRRHIRTVGRRVVHLHDEHLSNRADPEATEVAPEGAGPDSITSESALLTALNAARTGRMNDIVETVQAEQDRIIRAELPGILVVQGGPGTGKTAVALHRAAYLLYHHRELLERRGVLIIGPNTTFLRYIAEVLPALGETGAMLATTADLFPGVAPTRVEAGPVTALKGQLLMKDVVAGAVADRQWVPHDDDEVVAVRHDGQLLRLDRQACLALRERVRSARLLHNEARPLVRRLVLTELTRLWAEAVGEDPLGGENLLGPEDLDLLRAELEENDGVDGMVDWLWPVLTPTRLLRELFASPQRIRAAAAEVGLTQQEQDWLVREGTGWSEADVPLLDEAAELLGRDDSTARRLAEQLQTANLEYAQGVLDVLRGSESGDFEDEESEILAAFDLIDAEALLDRQEEVDHRTAAERAATDRTWRFGHIIVDEAQELSPMAWRMLMRRSRSMTLVGDVAQTGEPAGASSWQQALQPHVGEHWRLEELTVNYRMPGPIAQVAADVLQALNPKLPAPEVVRPDGPVPWTRRVADLGPELVAAVAGELENLDQERRLAVVAAPDQTQEVFARLQAGLAESVALGENETLARVAVVEPRETKGLEFDAVVVVEPDRILAASPRGLGDLYVTVTRATQRLGIVHCSDLPTVLRSLRH</sequence>
<dbReference type="PROSITE" id="PS51198">
    <property type="entry name" value="UVRD_HELICASE_ATP_BIND"/>
    <property type="match status" value="1"/>
</dbReference>
<dbReference type="InterPro" id="IPR014016">
    <property type="entry name" value="UvrD-like_ATP-bd"/>
</dbReference>
<feature type="binding site" evidence="5">
    <location>
        <begin position="220"/>
        <end position="227"/>
    </location>
    <ligand>
        <name>ATP</name>
        <dbReference type="ChEBI" id="CHEBI:30616"/>
    </ligand>
</feature>
<dbReference type="GO" id="GO:0005829">
    <property type="term" value="C:cytosol"/>
    <property type="evidence" value="ECO:0007669"/>
    <property type="project" value="TreeGrafter"/>
</dbReference>
<evidence type="ECO:0000259" key="7">
    <source>
        <dbReference type="PROSITE" id="PS51198"/>
    </source>
</evidence>
<evidence type="ECO:0000313" key="9">
    <source>
        <dbReference type="Proteomes" id="UP001138997"/>
    </source>
</evidence>
<dbReference type="Pfam" id="PF13245">
    <property type="entry name" value="AAA_19"/>
    <property type="match status" value="1"/>
</dbReference>
<reference evidence="8" key="1">
    <citation type="submission" date="2021-11" db="EMBL/GenBank/DDBJ databases">
        <title>Streptomyces corallinus and Kineosporia corallina sp. nov., two new coral-derived marine actinobacteria.</title>
        <authorList>
            <person name="Buangrab K."/>
            <person name="Sutthacheep M."/>
            <person name="Yeemin T."/>
            <person name="Harunari E."/>
            <person name="Igarashi Y."/>
            <person name="Sripreechasak P."/>
            <person name="Kanchanasin P."/>
            <person name="Tanasupawat S."/>
            <person name="Phongsopitanun W."/>
        </authorList>
    </citation>
    <scope>NUCLEOTIDE SEQUENCE</scope>
    <source>
        <strain evidence="8">JCM 31032</strain>
    </source>
</reference>
<evidence type="ECO:0000256" key="1">
    <source>
        <dbReference type="ARBA" id="ARBA00022741"/>
    </source>
</evidence>
<evidence type="ECO:0000256" key="4">
    <source>
        <dbReference type="ARBA" id="ARBA00022840"/>
    </source>
</evidence>
<dbReference type="SUPFAM" id="SSF52540">
    <property type="entry name" value="P-loop containing nucleoside triphosphate hydrolases"/>
    <property type="match status" value="1"/>
</dbReference>
<dbReference type="EMBL" id="JAJOMB010000007">
    <property type="protein sequence ID" value="MCD5312189.1"/>
    <property type="molecule type" value="Genomic_DNA"/>
</dbReference>
<organism evidence="8 9">
    <name type="scientific">Kineosporia babensis</name>
    <dbReference type="NCBI Taxonomy" id="499548"/>
    <lineage>
        <taxon>Bacteria</taxon>
        <taxon>Bacillati</taxon>
        <taxon>Actinomycetota</taxon>
        <taxon>Actinomycetes</taxon>
        <taxon>Kineosporiales</taxon>
        <taxon>Kineosporiaceae</taxon>
        <taxon>Kineosporia</taxon>
    </lineage>
</organism>
<protein>
    <submittedName>
        <fullName evidence="8">AAA family ATPase</fullName>
    </submittedName>
</protein>
<evidence type="ECO:0000256" key="6">
    <source>
        <dbReference type="SAM" id="MobiDB-lite"/>
    </source>
</evidence>
<gene>
    <name evidence="8" type="ORF">LR394_14875</name>
</gene>
<keyword evidence="9" id="KW-1185">Reference proteome</keyword>
<proteinExistence type="predicted"/>
<dbReference type="GO" id="GO:0000725">
    <property type="term" value="P:recombinational repair"/>
    <property type="evidence" value="ECO:0007669"/>
    <property type="project" value="TreeGrafter"/>
</dbReference>
<evidence type="ECO:0000256" key="3">
    <source>
        <dbReference type="ARBA" id="ARBA00022806"/>
    </source>
</evidence>
<keyword evidence="1 5" id="KW-0547">Nucleotide-binding</keyword>
<evidence type="ECO:0000313" key="8">
    <source>
        <dbReference type="EMBL" id="MCD5312189.1"/>
    </source>
</evidence>
<dbReference type="AlphaFoldDB" id="A0A9X1STQ9"/>
<dbReference type="InterPro" id="IPR000212">
    <property type="entry name" value="DNA_helicase_UvrD/REP"/>
</dbReference>
<dbReference type="GO" id="GO:0043138">
    <property type="term" value="F:3'-5' DNA helicase activity"/>
    <property type="evidence" value="ECO:0007669"/>
    <property type="project" value="TreeGrafter"/>
</dbReference>
<dbReference type="PANTHER" id="PTHR11070:SF45">
    <property type="entry name" value="DNA 3'-5' HELICASE"/>
    <property type="match status" value="1"/>
</dbReference>
<dbReference type="RefSeq" id="WP_231442145.1">
    <property type="nucleotide sequence ID" value="NZ_JAJOMB010000007.1"/>
</dbReference>
<keyword evidence="3 5" id="KW-0347">Helicase</keyword>
<dbReference type="Proteomes" id="UP001138997">
    <property type="component" value="Unassembled WGS sequence"/>
</dbReference>